<organism evidence="4 5">
    <name type="scientific">Pinctada imbricata</name>
    <name type="common">Atlantic pearl-oyster</name>
    <name type="synonym">Pinctada martensii</name>
    <dbReference type="NCBI Taxonomy" id="66713"/>
    <lineage>
        <taxon>Eukaryota</taxon>
        <taxon>Metazoa</taxon>
        <taxon>Spiralia</taxon>
        <taxon>Lophotrochozoa</taxon>
        <taxon>Mollusca</taxon>
        <taxon>Bivalvia</taxon>
        <taxon>Autobranchia</taxon>
        <taxon>Pteriomorphia</taxon>
        <taxon>Pterioida</taxon>
        <taxon>Pterioidea</taxon>
        <taxon>Pteriidae</taxon>
        <taxon>Pinctada</taxon>
    </lineage>
</organism>
<dbReference type="InterPro" id="IPR036770">
    <property type="entry name" value="Ankyrin_rpt-contain_sf"/>
</dbReference>
<feature type="repeat" description="ANK" evidence="1">
    <location>
        <begin position="47"/>
        <end position="86"/>
    </location>
</feature>
<dbReference type="PANTHER" id="PTHR24118">
    <property type="entry name" value="POTE ANKYRIN DOMAIN"/>
    <property type="match status" value="1"/>
</dbReference>
<feature type="domain" description="Mab-21-like nucleotidyltransferase" evidence="3">
    <location>
        <begin position="487"/>
        <end position="623"/>
    </location>
</feature>
<evidence type="ECO:0000259" key="3">
    <source>
        <dbReference type="Pfam" id="PF03281"/>
    </source>
</evidence>
<evidence type="ECO:0000313" key="4">
    <source>
        <dbReference type="EMBL" id="KAK3096914.1"/>
    </source>
</evidence>
<evidence type="ECO:0000313" key="5">
    <source>
        <dbReference type="Proteomes" id="UP001186944"/>
    </source>
</evidence>
<dbReference type="Proteomes" id="UP001186944">
    <property type="component" value="Unassembled WGS sequence"/>
</dbReference>
<dbReference type="PROSITE" id="PS50088">
    <property type="entry name" value="ANK_REPEAT"/>
    <property type="match status" value="4"/>
</dbReference>
<dbReference type="Pfam" id="PF12796">
    <property type="entry name" value="Ank_2"/>
    <property type="match status" value="1"/>
</dbReference>
<reference evidence="4" key="1">
    <citation type="submission" date="2019-08" db="EMBL/GenBank/DDBJ databases">
        <title>The improved chromosome-level genome for the pearl oyster Pinctada fucata martensii using PacBio sequencing and Hi-C.</title>
        <authorList>
            <person name="Zheng Z."/>
        </authorList>
    </citation>
    <scope>NUCLEOTIDE SEQUENCE</scope>
    <source>
        <strain evidence="4">ZZ-2019</strain>
        <tissue evidence="4">Adductor muscle</tissue>
    </source>
</reference>
<dbReference type="InterPro" id="IPR002110">
    <property type="entry name" value="Ankyrin_rpt"/>
</dbReference>
<dbReference type="Pfam" id="PF03281">
    <property type="entry name" value="Mab-21"/>
    <property type="match status" value="1"/>
</dbReference>
<keyword evidence="5" id="KW-1185">Reference proteome</keyword>
<dbReference type="InterPro" id="IPR046903">
    <property type="entry name" value="Mab-21-like_nuc_Trfase"/>
</dbReference>
<dbReference type="SUPFAM" id="SSF48403">
    <property type="entry name" value="Ankyrin repeat"/>
    <property type="match status" value="1"/>
</dbReference>
<dbReference type="EMBL" id="VSWD01000007">
    <property type="protein sequence ID" value="KAK3096914.1"/>
    <property type="molecule type" value="Genomic_DNA"/>
</dbReference>
<evidence type="ECO:0000256" key="2">
    <source>
        <dbReference type="SAM" id="MobiDB-lite"/>
    </source>
</evidence>
<feature type="region of interest" description="Disordered" evidence="2">
    <location>
        <begin position="718"/>
        <end position="750"/>
    </location>
</feature>
<feature type="repeat" description="ANK" evidence="1">
    <location>
        <begin position="331"/>
        <end position="363"/>
    </location>
</feature>
<comment type="caution">
    <text evidence="4">The sequence shown here is derived from an EMBL/GenBank/DDBJ whole genome shotgun (WGS) entry which is preliminary data.</text>
</comment>
<dbReference type="AlphaFoldDB" id="A0AA89BWG0"/>
<dbReference type="Gene3D" id="1.25.40.20">
    <property type="entry name" value="Ankyrin repeat-containing domain"/>
    <property type="match status" value="3"/>
</dbReference>
<dbReference type="SMART" id="SM00248">
    <property type="entry name" value="ANK"/>
    <property type="match status" value="7"/>
</dbReference>
<feature type="region of interest" description="Disordered" evidence="2">
    <location>
        <begin position="897"/>
        <end position="924"/>
    </location>
</feature>
<dbReference type="Pfam" id="PF13857">
    <property type="entry name" value="Ank_5"/>
    <property type="match status" value="1"/>
</dbReference>
<dbReference type="PRINTS" id="PR01415">
    <property type="entry name" value="ANKYRIN"/>
</dbReference>
<gene>
    <name evidence="4" type="ORF">FSP39_004740</name>
</gene>
<dbReference type="Pfam" id="PF00023">
    <property type="entry name" value="Ank"/>
    <property type="match status" value="1"/>
</dbReference>
<protein>
    <recommendedName>
        <fullName evidence="3">Mab-21-like nucleotidyltransferase domain-containing protein</fullName>
    </recommendedName>
</protein>
<feature type="repeat" description="ANK" evidence="1">
    <location>
        <begin position="13"/>
        <end position="46"/>
    </location>
</feature>
<dbReference type="PANTHER" id="PTHR24118:SF99">
    <property type="entry name" value="POTE ANKYRIN DOMAIN FAMILY MEMBER 3C-RELATED"/>
    <property type="match status" value="1"/>
</dbReference>
<proteinExistence type="predicted"/>
<evidence type="ECO:0000256" key="1">
    <source>
        <dbReference type="PROSITE-ProRule" id="PRU00023"/>
    </source>
</evidence>
<feature type="compositionally biased region" description="Polar residues" evidence="2">
    <location>
        <begin position="899"/>
        <end position="924"/>
    </location>
</feature>
<dbReference type="PROSITE" id="PS50297">
    <property type="entry name" value="ANK_REP_REGION"/>
    <property type="match status" value="3"/>
</dbReference>
<feature type="compositionally biased region" description="Acidic residues" evidence="2">
    <location>
        <begin position="731"/>
        <end position="750"/>
    </location>
</feature>
<accession>A0AA89BWG0</accession>
<keyword evidence="1" id="KW-0040">ANK repeat</keyword>
<name>A0AA89BWG0_PINIB</name>
<feature type="repeat" description="ANK" evidence="1">
    <location>
        <begin position="218"/>
        <end position="250"/>
    </location>
</feature>
<sequence>MAGSTEERFTDGIGRTPLHLAANSNKLDELETLLKSRNYDVNGKDLHGDTALHHLLDDNVFDELEDLKRGVQLLLDAGSDINIQNKLFETPLHCVFNSYDRFAPDIIRYILENSKLQYNHFLKDNTGYTVFYKFMVGFRQSLQERDDFDEIVEETEKIVNEFLSGRFTALSTVKELLNDKDVFGSSAFHTYSNVVEYSIDTIKHMINCGADVNTASNIGITPLMDAIYVRETPIVKVLLESGANPNVVNIFGQSSMFRVFTIKDFELLCKHGVHLNTKDKYGRTPLNEMFLYTSEQSPKSGITLSESVASFPPLAEILIERGLNPNERDMYNSTPLHYAAWYGHPDMTSILLKHGADPELSDKSGFTPYDLALRFENFDICNLLKPDQETSKDTFDNIIKYSNVYVSFKDIDKMDNLLRRALEFNDDPVELVNEALKSKRVGLVERQENSLEVKSDILNFMRIIADKISTNHPLFRCSVFHVGSSADGSKIGDPDELDFMFCLEYFSEECIPYQEADTINSGFAVLKVKSIDEKHLLAPFVSKELFIESHLVRDEFKDVFTEAVNSPEVWQGAPSLSFDGLMEFKNEKPNINMHIDYFGPIMKNITVSLDIVPAVIFPQWSPVEMKDRVLKTPQGLNGQNKNYVLLFQPPEELDLDHRRLLRISSSICELSFIRDLPPPYKDSYAVAKILVSEYFCPKILLQDNVDVESIFKEAQKKSQGNNDGIVHDSDSEAEDYDDVNSENDTDCEEDDTITRDSAEHVETTVLSDNDSVSVLKGAILINNGELNPLSCWIIELEDGIVNKLFTPMKANVSPNLSMELGKEHSILETKCQLLTVQKGNKTWHWWGPYEGRNDIEGSDNDFEDDFVDDDEMTVSEWITKKLKKHLESELRNKPIGLSSEANQIDQSSRPLEQDMECSTTETAEASNIRMVMEAGSIEDKLDSSKMQSNQVNREISDGTMHWEGGEILHANGEISSYMLKNCLFEIAADLSFSQNVEKVDIIVKLFEKLKYNAQLGKLNVYFLPFLDVFSFSKAQIHMKSEENIKDEIEVQCTRIQWFCQIILSILKQSK</sequence>
<dbReference type="Gene3D" id="3.30.460.90">
    <property type="match status" value="1"/>
</dbReference>